<dbReference type="AlphaFoldDB" id="A0A2T0WRV5"/>
<protein>
    <recommendedName>
        <fullName evidence="1">Metanogen output domain-containing protein</fullName>
    </recommendedName>
</protein>
<organism evidence="2 3">
    <name type="scientific">Donghicola tyrosinivorans</name>
    <dbReference type="NCBI Taxonomy" id="1652492"/>
    <lineage>
        <taxon>Bacteria</taxon>
        <taxon>Pseudomonadati</taxon>
        <taxon>Pseudomonadota</taxon>
        <taxon>Alphaproteobacteria</taxon>
        <taxon>Rhodobacterales</taxon>
        <taxon>Roseobacteraceae</taxon>
        <taxon>Donghicola</taxon>
    </lineage>
</organism>
<evidence type="ECO:0000313" key="2">
    <source>
        <dbReference type="EMBL" id="PRY89443.1"/>
    </source>
</evidence>
<dbReference type="EMBL" id="PVTQ01000006">
    <property type="protein sequence ID" value="PRY89443.1"/>
    <property type="molecule type" value="Genomic_DNA"/>
</dbReference>
<evidence type="ECO:0000259" key="1">
    <source>
        <dbReference type="Pfam" id="PF18546"/>
    </source>
</evidence>
<keyword evidence="3" id="KW-1185">Reference proteome</keyword>
<feature type="domain" description="Metanogen output" evidence="1">
    <location>
        <begin position="30"/>
        <end position="151"/>
    </location>
</feature>
<dbReference type="Proteomes" id="UP000238392">
    <property type="component" value="Unassembled WGS sequence"/>
</dbReference>
<dbReference type="Pfam" id="PF18546">
    <property type="entry name" value="MetOD1"/>
    <property type="match status" value="1"/>
</dbReference>
<proteinExistence type="predicted"/>
<sequence>MSSVPTALKLELDREKMLSECVRAFGAMIEDVVGADDARGYVSIVGERIGEFVAAEIAKGVDFESLSIDQMADLLVEVQNLLGGCFDVEVQNGHQIRLTNTQCPYSTQFAGRQSLCTLTSSIMGTVASMCNGQARVQLLETIAQNGACCRAVVHLDGSHGAGVTYWKRCRSGVDESGS</sequence>
<accession>A0A2T0WRV5</accession>
<name>A0A2T0WRV5_9RHOB</name>
<comment type="caution">
    <text evidence="2">The sequence shown here is derived from an EMBL/GenBank/DDBJ whole genome shotgun (WGS) entry which is preliminary data.</text>
</comment>
<dbReference type="RefSeq" id="WP_106264550.1">
    <property type="nucleotide sequence ID" value="NZ_PVTQ01000006.1"/>
</dbReference>
<gene>
    <name evidence="2" type="ORF">CLV74_106145</name>
</gene>
<evidence type="ECO:0000313" key="3">
    <source>
        <dbReference type="Proteomes" id="UP000238392"/>
    </source>
</evidence>
<reference evidence="2 3" key="1">
    <citation type="submission" date="2018-03" db="EMBL/GenBank/DDBJ databases">
        <title>Genomic Encyclopedia of Archaeal and Bacterial Type Strains, Phase II (KMG-II): from individual species to whole genera.</title>
        <authorList>
            <person name="Goeker M."/>
        </authorList>
    </citation>
    <scope>NUCLEOTIDE SEQUENCE [LARGE SCALE GENOMIC DNA]</scope>
    <source>
        <strain evidence="2 3">DSM 100212</strain>
    </source>
</reference>
<dbReference type="InterPro" id="IPR041359">
    <property type="entry name" value="MetOD1"/>
</dbReference>